<evidence type="ECO:0000256" key="2">
    <source>
        <dbReference type="SAM" id="Phobius"/>
    </source>
</evidence>
<organism evidence="3 4">
    <name type="scientific">Agrocybe pediades</name>
    <dbReference type="NCBI Taxonomy" id="84607"/>
    <lineage>
        <taxon>Eukaryota</taxon>
        <taxon>Fungi</taxon>
        <taxon>Dikarya</taxon>
        <taxon>Basidiomycota</taxon>
        <taxon>Agaricomycotina</taxon>
        <taxon>Agaricomycetes</taxon>
        <taxon>Agaricomycetidae</taxon>
        <taxon>Agaricales</taxon>
        <taxon>Agaricineae</taxon>
        <taxon>Strophariaceae</taxon>
        <taxon>Agrocybe</taxon>
    </lineage>
</organism>
<feature type="compositionally biased region" description="Polar residues" evidence="1">
    <location>
        <begin position="941"/>
        <end position="951"/>
    </location>
</feature>
<evidence type="ECO:0000313" key="4">
    <source>
        <dbReference type="Proteomes" id="UP000521872"/>
    </source>
</evidence>
<dbReference type="AlphaFoldDB" id="A0A8H4QHK9"/>
<feature type="transmembrane region" description="Helical" evidence="2">
    <location>
        <begin position="690"/>
        <end position="711"/>
    </location>
</feature>
<keyword evidence="2" id="KW-1133">Transmembrane helix</keyword>
<sequence length="951" mass="104823">MSSRPSPARKSSTDAESVSKASNGSRRIRPVMSVPPIADDEPVGGTANVIGREGIAAIHHQGLGPTSTESFQQTRQTQPSYAGYRQEQGIERPEPYPPFNYSSSYSPYMPQPPVNHDESIGVSTSAPPFNYSANDTTWTQTQSNPFPTQRGPAPVPTFASDDHFTPYQDHQPAQTYAPRSYAYAGPQYPAYNNQQAPRAAPAPDEWHQGHGATAQRRTGQGETPFPGMVPPVIPPMAPYYAPYAQHPSREAYAFVANDPWRPQIRRKHQKDVQTYDEVPLPSASLPPWMPHGRRPRMAGPQVPPPVIPPVYRPPTEESEVELVINPYPTVPELPPSNGSSSRIHRQASPLIPGPAPPSPPLFAVPSRRRSSTRSSSVLEESVRSDGQWETPSPVVDPISHPGHDDEWATKLSSTSWSTEIISHPSDIPTTPPPPAKTLLKRVANIFTKAFKTALRKPGNIVVSPQSSYASPSEVAFQFVVATLPSQVYLNILLRLPSLYFSRVARIFEEADLTLPELKKMALETASQTKGQVDFLAFESNRIPEYDRLKSTWESFIDSVMREYKTFNIISVLLLSAILTILQIESAADDPVTRYAALFSMICALVSLLFGCMYIIRFGSMRKTYKAAEWALEAKKTKASILWNVWVMLAMPAIWLTWSIILYIACIMSFIWRTSPQDANPPNPVSSTILLVIRTVISSILGLGLIYGALILRTFRRYGEMMDRAWKRRIDGWIEEKNMGAYARLSPYGPPASPYVPPRWPPAYPNFGYPPQNVHNTNYDNSQFVPAVPTTVSQSQRSSHSPRGVPRPDSPMDENRPSSPYANAQPVTPPNRSPRPKTPVSIQSTLNLDREDINRANTRQRSTDSYSVRSNEGPSTSDVPAAVAASSSRSQGRRSTLAMPPAKHLPPIPGTPSSTSVASPIGVHKNTLVKASVPGGSRRGKNMSTSKVPKAS</sequence>
<name>A0A8H4QHK9_9AGAR</name>
<reference evidence="3 4" key="1">
    <citation type="submission" date="2019-12" db="EMBL/GenBank/DDBJ databases">
        <authorList>
            <person name="Floudas D."/>
            <person name="Bentzer J."/>
            <person name="Ahren D."/>
            <person name="Johansson T."/>
            <person name="Persson P."/>
            <person name="Tunlid A."/>
        </authorList>
    </citation>
    <scope>NUCLEOTIDE SEQUENCE [LARGE SCALE GENOMIC DNA]</scope>
    <source>
        <strain evidence="3 4">CBS 102.39</strain>
    </source>
</reference>
<comment type="caution">
    <text evidence="3">The sequence shown here is derived from an EMBL/GenBank/DDBJ whole genome shotgun (WGS) entry which is preliminary data.</text>
</comment>
<feature type="transmembrane region" description="Helical" evidence="2">
    <location>
        <begin position="474"/>
        <end position="493"/>
    </location>
</feature>
<feature type="transmembrane region" description="Helical" evidence="2">
    <location>
        <begin position="595"/>
        <end position="615"/>
    </location>
</feature>
<protein>
    <submittedName>
        <fullName evidence="3">Uncharacterized protein</fullName>
    </submittedName>
</protein>
<keyword evidence="2" id="KW-0472">Membrane</keyword>
<feature type="compositionally biased region" description="Low complexity" evidence="1">
    <location>
        <begin position="99"/>
        <end position="108"/>
    </location>
</feature>
<dbReference type="Proteomes" id="UP000521872">
    <property type="component" value="Unassembled WGS sequence"/>
</dbReference>
<dbReference type="EMBL" id="JAACJL010000058">
    <property type="protein sequence ID" value="KAF4611255.1"/>
    <property type="molecule type" value="Genomic_DNA"/>
</dbReference>
<feature type="region of interest" description="Disordered" evidence="1">
    <location>
        <begin position="330"/>
        <end position="400"/>
    </location>
</feature>
<keyword evidence="4" id="KW-1185">Reference proteome</keyword>
<feature type="compositionally biased region" description="Low complexity" evidence="1">
    <location>
        <begin position="874"/>
        <end position="894"/>
    </location>
</feature>
<gene>
    <name evidence="3" type="ORF">D9613_006591</name>
</gene>
<feature type="region of interest" description="Disordered" evidence="1">
    <location>
        <begin position="788"/>
        <end position="951"/>
    </location>
</feature>
<keyword evidence="2" id="KW-0812">Transmembrane</keyword>
<feature type="compositionally biased region" description="Polar residues" evidence="1">
    <location>
        <begin position="854"/>
        <end position="873"/>
    </location>
</feature>
<feature type="compositionally biased region" description="Polar residues" evidence="1">
    <location>
        <begin position="14"/>
        <end position="25"/>
    </location>
</feature>
<feature type="transmembrane region" description="Helical" evidence="2">
    <location>
        <begin position="565"/>
        <end position="583"/>
    </location>
</feature>
<feature type="compositionally biased region" description="Pro residues" evidence="1">
    <location>
        <begin position="351"/>
        <end position="362"/>
    </location>
</feature>
<feature type="compositionally biased region" description="Pro residues" evidence="1">
    <location>
        <begin position="826"/>
        <end position="836"/>
    </location>
</feature>
<feature type="compositionally biased region" description="Polar residues" evidence="1">
    <location>
        <begin position="64"/>
        <end position="80"/>
    </location>
</feature>
<proteinExistence type="predicted"/>
<feature type="region of interest" description="Disordered" evidence="1">
    <location>
        <begin position="1"/>
        <end position="46"/>
    </location>
</feature>
<evidence type="ECO:0000256" key="1">
    <source>
        <dbReference type="SAM" id="MobiDB-lite"/>
    </source>
</evidence>
<feature type="compositionally biased region" description="Polar residues" evidence="1">
    <location>
        <begin position="788"/>
        <end position="800"/>
    </location>
</feature>
<feature type="compositionally biased region" description="Polar residues" evidence="1">
    <location>
        <begin position="816"/>
        <end position="825"/>
    </location>
</feature>
<feature type="region of interest" description="Disordered" evidence="1">
    <location>
        <begin position="195"/>
        <end position="222"/>
    </location>
</feature>
<feature type="region of interest" description="Disordered" evidence="1">
    <location>
        <begin position="61"/>
        <end position="118"/>
    </location>
</feature>
<feature type="transmembrane region" description="Helical" evidence="2">
    <location>
        <begin position="644"/>
        <end position="670"/>
    </location>
</feature>
<evidence type="ECO:0000313" key="3">
    <source>
        <dbReference type="EMBL" id="KAF4611255.1"/>
    </source>
</evidence>
<accession>A0A8H4QHK9</accession>